<name>A0A2A9NE30_9AGAR</name>
<proteinExistence type="predicted"/>
<gene>
    <name evidence="1" type="ORF">AMATHDRAFT_5032</name>
</gene>
<evidence type="ECO:0000313" key="2">
    <source>
        <dbReference type="Proteomes" id="UP000242287"/>
    </source>
</evidence>
<evidence type="ECO:0000313" key="1">
    <source>
        <dbReference type="EMBL" id="PFH49275.1"/>
    </source>
</evidence>
<sequence length="92" mass="10457">MDQGSHDAMSIGIGELKRLRRHLWGSALWGIIHVPYHSWRLPSVLWDCVSMSLLRVSGIGYYWAGKAYLRVNDCVVTTVSRCDLKYDLACTT</sequence>
<dbReference type="EMBL" id="KZ302034">
    <property type="protein sequence ID" value="PFH49275.1"/>
    <property type="molecule type" value="Genomic_DNA"/>
</dbReference>
<accession>A0A2A9NE30</accession>
<protein>
    <submittedName>
        <fullName evidence="1">Uncharacterized protein</fullName>
    </submittedName>
</protein>
<organism evidence="1 2">
    <name type="scientific">Amanita thiersii Skay4041</name>
    <dbReference type="NCBI Taxonomy" id="703135"/>
    <lineage>
        <taxon>Eukaryota</taxon>
        <taxon>Fungi</taxon>
        <taxon>Dikarya</taxon>
        <taxon>Basidiomycota</taxon>
        <taxon>Agaricomycotina</taxon>
        <taxon>Agaricomycetes</taxon>
        <taxon>Agaricomycetidae</taxon>
        <taxon>Agaricales</taxon>
        <taxon>Pluteineae</taxon>
        <taxon>Amanitaceae</taxon>
        <taxon>Amanita</taxon>
    </lineage>
</organism>
<reference evidence="1 2" key="1">
    <citation type="submission" date="2014-02" db="EMBL/GenBank/DDBJ databases">
        <title>Transposable element dynamics among asymbiotic and ectomycorrhizal Amanita fungi.</title>
        <authorList>
            <consortium name="DOE Joint Genome Institute"/>
            <person name="Hess J."/>
            <person name="Skrede I."/>
            <person name="Wolfe B."/>
            <person name="LaButti K."/>
            <person name="Ohm R.A."/>
            <person name="Grigoriev I.V."/>
            <person name="Pringle A."/>
        </authorList>
    </citation>
    <scope>NUCLEOTIDE SEQUENCE [LARGE SCALE GENOMIC DNA]</scope>
    <source>
        <strain evidence="1 2">SKay4041</strain>
    </source>
</reference>
<keyword evidence="2" id="KW-1185">Reference proteome</keyword>
<dbReference type="Proteomes" id="UP000242287">
    <property type="component" value="Unassembled WGS sequence"/>
</dbReference>
<dbReference type="AlphaFoldDB" id="A0A2A9NE30"/>